<dbReference type="Proteomes" id="UP001177260">
    <property type="component" value="Unassembled WGS sequence"/>
</dbReference>
<sequence>MAELHVGLSVMLLTISSLKVFVAVYEDDQGFAYTAHATKSHTHSGRGTQSRTWRSSRLGKDLTMTSSRWDEESIFQLSSLPSFRGQEIGVSGVTDVSVGVGDSVGEVSGKGIMKSVQISVTRESIELENRGTTEVLASGGL</sequence>
<evidence type="ECO:0000313" key="1">
    <source>
        <dbReference type="EMBL" id="KAK1142405.1"/>
    </source>
</evidence>
<protein>
    <submittedName>
        <fullName evidence="1">Uncharacterized protein</fullName>
    </submittedName>
</protein>
<comment type="caution">
    <text evidence="1">The sequence shown here is derived from an EMBL/GenBank/DDBJ whole genome shotgun (WGS) entry which is preliminary data.</text>
</comment>
<keyword evidence="2" id="KW-1185">Reference proteome</keyword>
<name>A0ACC3AWV5_9EURO</name>
<proteinExistence type="predicted"/>
<dbReference type="EMBL" id="JAOPJF010000051">
    <property type="protein sequence ID" value="KAK1142405.1"/>
    <property type="molecule type" value="Genomic_DNA"/>
</dbReference>
<organism evidence="1 2">
    <name type="scientific">Aspergillus melleus</name>
    <dbReference type="NCBI Taxonomy" id="138277"/>
    <lineage>
        <taxon>Eukaryota</taxon>
        <taxon>Fungi</taxon>
        <taxon>Dikarya</taxon>
        <taxon>Ascomycota</taxon>
        <taxon>Pezizomycotina</taxon>
        <taxon>Eurotiomycetes</taxon>
        <taxon>Eurotiomycetidae</taxon>
        <taxon>Eurotiales</taxon>
        <taxon>Aspergillaceae</taxon>
        <taxon>Aspergillus</taxon>
        <taxon>Aspergillus subgen. Circumdati</taxon>
    </lineage>
</organism>
<gene>
    <name evidence="1" type="ORF">N8T08_007957</name>
</gene>
<accession>A0ACC3AWV5</accession>
<reference evidence="1 2" key="1">
    <citation type="journal article" date="2023" name="ACS Omega">
        <title>Identification of the Neoaspergillic Acid Biosynthesis Gene Cluster by Establishing an In Vitro CRISPR-Ribonucleoprotein Genetic System in Aspergillus melleus.</title>
        <authorList>
            <person name="Yuan B."/>
            <person name="Grau M.F."/>
            <person name="Murata R.M."/>
            <person name="Torok T."/>
            <person name="Venkateswaran K."/>
            <person name="Stajich J.E."/>
            <person name="Wang C.C.C."/>
        </authorList>
    </citation>
    <scope>NUCLEOTIDE SEQUENCE [LARGE SCALE GENOMIC DNA]</scope>
    <source>
        <strain evidence="1 2">IMV 1140</strain>
    </source>
</reference>
<evidence type="ECO:0000313" key="2">
    <source>
        <dbReference type="Proteomes" id="UP001177260"/>
    </source>
</evidence>